<dbReference type="PANTHER" id="PTHR21569:SF1">
    <property type="entry name" value="SMALL RIBOSOMAL SUBUNIT PROTEIN US9M"/>
    <property type="match status" value="1"/>
</dbReference>
<dbReference type="InterPro" id="IPR000754">
    <property type="entry name" value="Ribosomal_uS9"/>
</dbReference>
<dbReference type="InterPro" id="IPR020574">
    <property type="entry name" value="Ribosomal_uS9_CS"/>
</dbReference>
<dbReference type="PROSITE" id="PS00360">
    <property type="entry name" value="RIBOSOMAL_S9"/>
    <property type="match status" value="1"/>
</dbReference>
<keyword evidence="3 4" id="KW-0687">Ribonucleoprotein</keyword>
<dbReference type="GO" id="GO:0006412">
    <property type="term" value="P:translation"/>
    <property type="evidence" value="ECO:0007669"/>
    <property type="project" value="InterPro"/>
</dbReference>
<dbReference type="InterPro" id="IPR020568">
    <property type="entry name" value="Ribosomal_Su5_D2-typ_SF"/>
</dbReference>
<keyword evidence="2 4" id="KW-0689">Ribosomal protein</keyword>
<sequence length="131" mass="14419">MNHIAFIGTGHRKNSVARVRLIPGSGNISINGTDGKAYLQFSPNYLQISTSPLSSLGLEAKYDIYVNAKGGGLTGQSEAIKLGLAKALCKMNSEHRTALKFEGYMTRDSRIKERKKYGLKKARKAPQFSKR</sequence>
<name>A0A679CA89_9CRYP</name>
<geneLocation type="plastid" evidence="5"/>
<gene>
    <name evidence="5" type="primary">rps9</name>
    <name evidence="5" type="ORF">CrySAG9772f_p053</name>
</gene>
<evidence type="ECO:0000256" key="2">
    <source>
        <dbReference type="ARBA" id="ARBA00022980"/>
    </source>
</evidence>
<reference evidence="5" key="1">
    <citation type="journal article" date="2020" name="Genome Biol. Evol.">
        <title>Comparative plastid genomics of Cryptomonas species reveals fine-scale genomic responses to loss of photosynthesis.</title>
        <authorList>
            <person name="Tanifuji G."/>
            <person name="Kamikawa R."/>
            <person name="Moore C.E."/>
            <person name="Mills T."/>
            <person name="Onodera N.T."/>
            <person name="Kashiyama Y."/>
            <person name="Archibald J.M."/>
            <person name="Inagaki Y."/>
            <person name="Hashimoto T."/>
        </authorList>
    </citation>
    <scope>NUCLEOTIDE SEQUENCE</scope>
    <source>
        <strain evidence="5">SAG977-2f</strain>
    </source>
</reference>
<evidence type="ECO:0000256" key="4">
    <source>
        <dbReference type="RuleBase" id="RU003815"/>
    </source>
</evidence>
<dbReference type="FunFam" id="3.30.230.10:FF:000001">
    <property type="entry name" value="30S ribosomal protein S9"/>
    <property type="match status" value="1"/>
</dbReference>
<dbReference type="SUPFAM" id="SSF54211">
    <property type="entry name" value="Ribosomal protein S5 domain 2-like"/>
    <property type="match status" value="1"/>
</dbReference>
<evidence type="ECO:0000256" key="3">
    <source>
        <dbReference type="ARBA" id="ARBA00023274"/>
    </source>
</evidence>
<keyword evidence="5" id="KW-0934">Plastid</keyword>
<dbReference type="Pfam" id="PF00380">
    <property type="entry name" value="Ribosomal_S9"/>
    <property type="match status" value="1"/>
</dbReference>
<evidence type="ECO:0000256" key="1">
    <source>
        <dbReference type="ARBA" id="ARBA00005251"/>
    </source>
</evidence>
<dbReference type="InterPro" id="IPR023035">
    <property type="entry name" value="Ribosomal_uS9_bac/plastid"/>
</dbReference>
<dbReference type="InterPro" id="IPR014721">
    <property type="entry name" value="Ribsml_uS5_D2-typ_fold_subgr"/>
</dbReference>
<dbReference type="GO" id="GO:0003735">
    <property type="term" value="F:structural constituent of ribosome"/>
    <property type="evidence" value="ECO:0007669"/>
    <property type="project" value="InterPro"/>
</dbReference>
<dbReference type="GO" id="GO:0003723">
    <property type="term" value="F:RNA binding"/>
    <property type="evidence" value="ECO:0007669"/>
    <property type="project" value="TreeGrafter"/>
</dbReference>
<dbReference type="NCBIfam" id="NF001099">
    <property type="entry name" value="PRK00132.1"/>
    <property type="match status" value="1"/>
</dbReference>
<dbReference type="Gene3D" id="3.30.230.10">
    <property type="match status" value="1"/>
</dbReference>
<evidence type="ECO:0000313" key="5">
    <source>
        <dbReference type="EMBL" id="BBK20569.1"/>
    </source>
</evidence>
<dbReference type="GO" id="GO:0005737">
    <property type="term" value="C:cytoplasm"/>
    <property type="evidence" value="ECO:0007669"/>
    <property type="project" value="UniProtKB-ARBA"/>
</dbReference>
<proteinExistence type="inferred from homology"/>
<protein>
    <submittedName>
        <fullName evidence="5">Ribosomal protein S9</fullName>
    </submittedName>
</protein>
<comment type="similarity">
    <text evidence="1 4">Belongs to the universal ribosomal protein uS9 family.</text>
</comment>
<organism evidence="5">
    <name type="scientific">Cryptomonas sp. SAG 977-2f</name>
    <dbReference type="NCBI Taxonomy" id="279061"/>
    <lineage>
        <taxon>Eukaryota</taxon>
        <taxon>Cryptophyceae</taxon>
        <taxon>Cryptomonadales</taxon>
        <taxon>Cryptomonadaceae</taxon>
        <taxon>Cryptomonas</taxon>
    </lineage>
</organism>
<dbReference type="AlphaFoldDB" id="A0A679CA89"/>
<dbReference type="HAMAP" id="MF_00532_B">
    <property type="entry name" value="Ribosomal_uS9_B"/>
    <property type="match status" value="1"/>
</dbReference>
<dbReference type="PANTHER" id="PTHR21569">
    <property type="entry name" value="RIBOSOMAL PROTEIN S9"/>
    <property type="match status" value="1"/>
</dbReference>
<dbReference type="EMBL" id="LC484194">
    <property type="protein sequence ID" value="BBK20569.1"/>
    <property type="molecule type" value="Genomic_DNA"/>
</dbReference>
<accession>A0A679CA89</accession>
<dbReference type="GO" id="GO:0015935">
    <property type="term" value="C:small ribosomal subunit"/>
    <property type="evidence" value="ECO:0007669"/>
    <property type="project" value="TreeGrafter"/>
</dbReference>